<sequence length="199" mass="22078">MADRINSEYVGLVQEVFNASQVIAVTVAQTERSPFLGGIGTKLHLAAVDETLQRALLLPSYGGVVQSAIIELSRMAKLPRAPIKAGTDQALPLESLRRLATWMNGHNRGSIEFRRALEQFNRVIPASLRVRFDTPSTDLERYLNAINRATPTTDDVIESQEVPADLEDYANDLNDHLFHLLHDPAACICTIPIRRTAHI</sequence>
<gene>
    <name evidence="1" type="ORF">BDZ85DRAFT_313695</name>
</gene>
<organism evidence="1 2">
    <name type="scientific">Elsinoe ampelina</name>
    <dbReference type="NCBI Taxonomy" id="302913"/>
    <lineage>
        <taxon>Eukaryota</taxon>
        <taxon>Fungi</taxon>
        <taxon>Dikarya</taxon>
        <taxon>Ascomycota</taxon>
        <taxon>Pezizomycotina</taxon>
        <taxon>Dothideomycetes</taxon>
        <taxon>Dothideomycetidae</taxon>
        <taxon>Myriangiales</taxon>
        <taxon>Elsinoaceae</taxon>
        <taxon>Elsinoe</taxon>
    </lineage>
</organism>
<protein>
    <submittedName>
        <fullName evidence="1">Uncharacterized protein</fullName>
    </submittedName>
</protein>
<proteinExistence type="predicted"/>
<evidence type="ECO:0000313" key="2">
    <source>
        <dbReference type="Proteomes" id="UP000799538"/>
    </source>
</evidence>
<dbReference type="EMBL" id="ML992508">
    <property type="protein sequence ID" value="KAF2222659.1"/>
    <property type="molecule type" value="Genomic_DNA"/>
</dbReference>
<name>A0A6A6GAN2_9PEZI</name>
<dbReference type="AlphaFoldDB" id="A0A6A6GAN2"/>
<keyword evidence="2" id="KW-1185">Reference proteome</keyword>
<evidence type="ECO:0000313" key="1">
    <source>
        <dbReference type="EMBL" id="KAF2222659.1"/>
    </source>
</evidence>
<dbReference type="Proteomes" id="UP000799538">
    <property type="component" value="Unassembled WGS sequence"/>
</dbReference>
<reference evidence="2" key="1">
    <citation type="journal article" date="2020" name="Stud. Mycol.">
        <title>101 Dothideomycetes genomes: A test case for predicting lifestyles and emergence of pathogens.</title>
        <authorList>
            <person name="Haridas S."/>
            <person name="Albert R."/>
            <person name="Binder M."/>
            <person name="Bloem J."/>
            <person name="LaButti K."/>
            <person name="Salamov A."/>
            <person name="Andreopoulos B."/>
            <person name="Baker S."/>
            <person name="Barry K."/>
            <person name="Bills G."/>
            <person name="Bluhm B."/>
            <person name="Cannon C."/>
            <person name="Castanera R."/>
            <person name="Culley D."/>
            <person name="Daum C."/>
            <person name="Ezra D."/>
            <person name="Gonzalez J."/>
            <person name="Henrissat B."/>
            <person name="Kuo A."/>
            <person name="Liang C."/>
            <person name="Lipzen A."/>
            <person name="Lutzoni F."/>
            <person name="Magnuson J."/>
            <person name="Mondo S."/>
            <person name="Nolan M."/>
            <person name="Ohm R."/>
            <person name="Pangilinan J."/>
            <person name="Park H.-J."/>
            <person name="Ramirez L."/>
            <person name="Alfaro M."/>
            <person name="Sun H."/>
            <person name="Tritt A."/>
            <person name="Yoshinaga Y."/>
            <person name="Zwiers L.-H."/>
            <person name="Turgeon B."/>
            <person name="Goodwin S."/>
            <person name="Spatafora J."/>
            <person name="Crous P."/>
            <person name="Grigoriev I."/>
        </authorList>
    </citation>
    <scope>NUCLEOTIDE SEQUENCE [LARGE SCALE GENOMIC DNA]</scope>
    <source>
        <strain evidence="2">CECT 20119</strain>
    </source>
</reference>
<accession>A0A6A6GAN2</accession>